<protein>
    <submittedName>
        <fullName evidence="2">Uncharacterized protein</fullName>
    </submittedName>
</protein>
<accession>A0A2M6WBI0</accession>
<comment type="caution">
    <text evidence="2">The sequence shown here is derived from an EMBL/GenBank/DDBJ whole genome shotgun (WGS) entry which is preliminary data.</text>
</comment>
<evidence type="ECO:0000313" key="2">
    <source>
        <dbReference type="EMBL" id="PIT90137.1"/>
    </source>
</evidence>
<dbReference type="EMBL" id="PFBP01000002">
    <property type="protein sequence ID" value="PIT90137.1"/>
    <property type="molecule type" value="Genomic_DNA"/>
</dbReference>
<feature type="transmembrane region" description="Helical" evidence="1">
    <location>
        <begin position="6"/>
        <end position="29"/>
    </location>
</feature>
<feature type="transmembrane region" description="Helical" evidence="1">
    <location>
        <begin position="66"/>
        <end position="86"/>
    </location>
</feature>
<reference evidence="3" key="1">
    <citation type="submission" date="2017-09" db="EMBL/GenBank/DDBJ databases">
        <title>Depth-based differentiation of microbial function through sediment-hosted aquifers and enrichment of novel symbionts in the deep terrestrial subsurface.</title>
        <authorList>
            <person name="Probst A.J."/>
            <person name="Ladd B."/>
            <person name="Jarett J.K."/>
            <person name="Geller-Mcgrath D.E."/>
            <person name="Sieber C.M.K."/>
            <person name="Emerson J.B."/>
            <person name="Anantharaman K."/>
            <person name="Thomas B.C."/>
            <person name="Malmstrom R."/>
            <person name="Stieglmeier M."/>
            <person name="Klingl A."/>
            <person name="Woyke T."/>
            <person name="Ryan C.M."/>
            <person name="Banfield J.F."/>
        </authorList>
    </citation>
    <scope>NUCLEOTIDE SEQUENCE [LARGE SCALE GENOMIC DNA]</scope>
</reference>
<proteinExistence type="predicted"/>
<evidence type="ECO:0000256" key="1">
    <source>
        <dbReference type="SAM" id="Phobius"/>
    </source>
</evidence>
<keyword evidence="1" id="KW-0812">Transmembrane</keyword>
<organism evidence="2 3">
    <name type="scientific">Candidatus Kuenenbacteria bacterium CG10_big_fil_rev_8_21_14_0_10_36_11</name>
    <dbReference type="NCBI Taxonomy" id="1974618"/>
    <lineage>
        <taxon>Bacteria</taxon>
        <taxon>Candidatus Kueneniibacteriota</taxon>
    </lineage>
</organism>
<name>A0A2M6WBI0_9BACT</name>
<feature type="transmembrane region" description="Helical" evidence="1">
    <location>
        <begin position="36"/>
        <end position="54"/>
    </location>
</feature>
<dbReference type="Proteomes" id="UP000231464">
    <property type="component" value="Unassembled WGS sequence"/>
</dbReference>
<keyword evidence="1" id="KW-1133">Transmembrane helix</keyword>
<gene>
    <name evidence="2" type="ORF">COU23_00045</name>
</gene>
<keyword evidence="1" id="KW-0472">Membrane</keyword>
<dbReference type="AlphaFoldDB" id="A0A2M6WBI0"/>
<feature type="transmembrane region" description="Helical" evidence="1">
    <location>
        <begin position="140"/>
        <end position="162"/>
    </location>
</feature>
<sequence length="239" mass="27085">MNGWLFLKKIIVELTIITIFLILPMWSLLSVSKTDTLALCLALLNTAVLPEPSIPVWLNVIHLDRISTFLLVTFVSRLPIILLFWPKYLQKIINNRRLAILVKWYTKSIGWCKSVLLRLKTFISEAVANQKEKAEANKKFLYYILPLLAVMFLFFVILAGLIKLAAIKIKKWYEDRSKKAKKIAVDLGYFGVVGGAGAPFIPLTREAGIAAVLVLNNNKAKILYNIVDVLRILAESILF</sequence>
<evidence type="ECO:0000313" key="3">
    <source>
        <dbReference type="Proteomes" id="UP000231464"/>
    </source>
</evidence>